<evidence type="ECO:0008006" key="3">
    <source>
        <dbReference type="Google" id="ProtNLM"/>
    </source>
</evidence>
<dbReference type="PATRIC" id="fig|1263870.3.peg.2219"/>
<gene>
    <name evidence="1" type="ORF">RSSM_02078</name>
</gene>
<keyword evidence="2" id="KW-1185">Reference proteome</keyword>
<comment type="caution">
    <text evidence="1">The sequence shown here is derived from an EMBL/GenBank/DDBJ whole genome shotgun (WGS) entry which is preliminary data.</text>
</comment>
<name>M5U4V1_9BACT</name>
<dbReference type="AlphaFoldDB" id="M5U4V1"/>
<protein>
    <recommendedName>
        <fullName evidence="3">Sulfotransferase family protein</fullName>
    </recommendedName>
</protein>
<dbReference type="Proteomes" id="UP000011885">
    <property type="component" value="Unassembled WGS sequence"/>
</dbReference>
<organism evidence="1 2">
    <name type="scientific">Rhodopirellula sallentina SM41</name>
    <dbReference type="NCBI Taxonomy" id="1263870"/>
    <lineage>
        <taxon>Bacteria</taxon>
        <taxon>Pseudomonadati</taxon>
        <taxon>Planctomycetota</taxon>
        <taxon>Planctomycetia</taxon>
        <taxon>Pirellulales</taxon>
        <taxon>Pirellulaceae</taxon>
        <taxon>Rhodopirellula</taxon>
    </lineage>
</organism>
<evidence type="ECO:0000313" key="2">
    <source>
        <dbReference type="Proteomes" id="UP000011885"/>
    </source>
</evidence>
<reference evidence="1 2" key="1">
    <citation type="journal article" date="2013" name="Mar. Genomics">
        <title>Expression of sulfatases in Rhodopirellula baltica and the diversity of sulfatases in the genus Rhodopirellula.</title>
        <authorList>
            <person name="Wegner C.E."/>
            <person name="Richter-Heitmann T."/>
            <person name="Klindworth A."/>
            <person name="Klockow C."/>
            <person name="Richter M."/>
            <person name="Achstetter T."/>
            <person name="Glockner F.O."/>
            <person name="Harder J."/>
        </authorList>
    </citation>
    <scope>NUCLEOTIDE SEQUENCE [LARGE SCALE GENOMIC DNA]</scope>
    <source>
        <strain evidence="1 2">SM41</strain>
    </source>
</reference>
<dbReference type="EMBL" id="ANOH01000144">
    <property type="protein sequence ID" value="EMI56487.1"/>
    <property type="molecule type" value="Genomic_DNA"/>
</dbReference>
<accession>M5U4V1</accession>
<proteinExistence type="predicted"/>
<evidence type="ECO:0000313" key="1">
    <source>
        <dbReference type="EMBL" id="EMI56487.1"/>
    </source>
</evidence>
<sequence>MGSQISVDYTPYKVGSTTLFERLCEPRFCAGGHLQAIKEKPPAVAHFTVKCHSGDSTLPEVWSLIQRPFQRIITLVRPAREIYLSAFFQNIDDSNYDYHFGSRDSVLNASTQSLADHFMSVPWNRYPHLQFSHNAQAIEEYCGVDYRNDFLGFPKTTFHVYHGNTEDGAVMVAVARMNVLRHRRTFCKFIESLGLPFPFRTSKISMLSSNVSASKWYSDKQKALIQHPAIVEFMSENRERAC</sequence>